<gene>
    <name evidence="5" type="ORF">ST47_g4574</name>
</gene>
<keyword evidence="6" id="KW-1185">Reference proteome</keyword>
<feature type="domain" description="Alpha/beta hydrolase fold-3" evidence="4">
    <location>
        <begin position="59"/>
        <end position="224"/>
    </location>
</feature>
<dbReference type="PROSITE" id="PS01174">
    <property type="entry name" value="LIPASE_GDXG_SER"/>
    <property type="match status" value="1"/>
</dbReference>
<evidence type="ECO:0000256" key="3">
    <source>
        <dbReference type="PROSITE-ProRule" id="PRU10038"/>
    </source>
</evidence>
<comment type="similarity">
    <text evidence="1">Belongs to the 'GDXG' lipolytic enzyme family.</text>
</comment>
<dbReference type="AlphaFoldDB" id="A0A163FDY8"/>
<dbReference type="InterPro" id="IPR029058">
    <property type="entry name" value="AB_hydrolase_fold"/>
</dbReference>
<evidence type="ECO:0000313" key="5">
    <source>
        <dbReference type="EMBL" id="KZM24300.1"/>
    </source>
</evidence>
<dbReference type="InterPro" id="IPR013094">
    <property type="entry name" value="AB_hydrolase_3"/>
</dbReference>
<dbReference type="EMBL" id="JYNV01000167">
    <property type="protein sequence ID" value="KZM24300.1"/>
    <property type="molecule type" value="Genomic_DNA"/>
</dbReference>
<evidence type="ECO:0000313" key="6">
    <source>
        <dbReference type="Proteomes" id="UP000076837"/>
    </source>
</evidence>
<evidence type="ECO:0000256" key="2">
    <source>
        <dbReference type="ARBA" id="ARBA00022801"/>
    </source>
</evidence>
<comment type="caution">
    <text evidence="5">The sequence shown here is derived from an EMBL/GenBank/DDBJ whole genome shotgun (WGS) entry which is preliminary data.</text>
</comment>
<accession>A0A163FDY8</accession>
<dbReference type="InterPro" id="IPR050300">
    <property type="entry name" value="GDXG_lipolytic_enzyme"/>
</dbReference>
<proteinExistence type="inferred from homology"/>
<evidence type="ECO:0000256" key="1">
    <source>
        <dbReference type="ARBA" id="ARBA00010515"/>
    </source>
</evidence>
<dbReference type="InterPro" id="IPR033140">
    <property type="entry name" value="Lipase_GDXG_put_SER_AS"/>
</dbReference>
<keyword evidence="2 5" id="KW-0378">Hydrolase</keyword>
<name>A0A163FDY8_DIDRA</name>
<protein>
    <submittedName>
        <fullName evidence="5">Hydrolase</fullName>
    </submittedName>
</protein>
<evidence type="ECO:0000259" key="4">
    <source>
        <dbReference type="Pfam" id="PF07859"/>
    </source>
</evidence>
<dbReference type="Proteomes" id="UP000076837">
    <property type="component" value="Unassembled WGS sequence"/>
</dbReference>
<dbReference type="Gene3D" id="3.40.50.1820">
    <property type="entry name" value="alpha/beta hydrolase"/>
    <property type="match status" value="1"/>
</dbReference>
<reference evidence="5 6" key="1">
    <citation type="journal article" date="2016" name="Sci. Rep.">
        <title>Draft genome sequencing and secretome analysis of fungal phytopathogen Ascochyta rabiei provides insight into the necrotrophic effector repertoire.</title>
        <authorList>
            <person name="Verma S."/>
            <person name="Gazara R.K."/>
            <person name="Nizam S."/>
            <person name="Parween S."/>
            <person name="Chattopadhyay D."/>
            <person name="Verma P.K."/>
        </authorList>
    </citation>
    <scope>NUCLEOTIDE SEQUENCE [LARGE SCALE GENOMIC DNA]</scope>
    <source>
        <strain evidence="5 6">ArDII</strain>
    </source>
</reference>
<dbReference type="PANTHER" id="PTHR48081:SF31">
    <property type="entry name" value="STERYL ACETYL HYDROLASE MUG81-RELATED"/>
    <property type="match status" value="1"/>
</dbReference>
<dbReference type="SUPFAM" id="SSF53474">
    <property type="entry name" value="alpha/beta-Hydrolases"/>
    <property type="match status" value="1"/>
</dbReference>
<dbReference type="Pfam" id="PF07859">
    <property type="entry name" value="Abhydrolase_3"/>
    <property type="match status" value="1"/>
</dbReference>
<dbReference type="PANTHER" id="PTHR48081">
    <property type="entry name" value="AB HYDROLASE SUPERFAMILY PROTEIN C4A8.06C"/>
    <property type="match status" value="1"/>
</dbReference>
<organism evidence="5 6">
    <name type="scientific">Didymella rabiei</name>
    <name type="common">Chickpea ascochyta blight fungus</name>
    <name type="synonym">Mycosphaerella rabiei</name>
    <dbReference type="NCBI Taxonomy" id="5454"/>
    <lineage>
        <taxon>Eukaryota</taxon>
        <taxon>Fungi</taxon>
        <taxon>Dikarya</taxon>
        <taxon>Ascomycota</taxon>
        <taxon>Pezizomycotina</taxon>
        <taxon>Dothideomycetes</taxon>
        <taxon>Pleosporomycetidae</taxon>
        <taxon>Pleosporales</taxon>
        <taxon>Pleosporineae</taxon>
        <taxon>Didymellaceae</taxon>
        <taxon>Ascochyta</taxon>
    </lineage>
</organism>
<sequence length="328" mass="36330">MLDYLTIADSRYLNPQTSDRYVRLYCRPRGLEPKSLEIDSKNGRAVAHWIGDPDAEAVILYCHGGAYTQPANAGNFRYLAGLVKTLNNKPRSRSVSVLWLAYTLAPESVYPTQLREAAVVLAHLIRETGRSPSEIFIAGDSAGGNLAFSLLSHLLHPQPDVPAVKLECPLGGVLLISPWVSFRTDYISFKTNATLDMLTPLALRKWGAMFLGKVNDSNPEADPGPISGDSWTEACLNPPSWWNGMPQVVSDAFVWSGAYEVLNDSIRELEKRFMEGWATGGGNLNRVRFFESAREAHVAPIVDIMIPGVKKSDAQIAIEEWFKGRLQR</sequence>
<dbReference type="STRING" id="5454.A0A163FDY8"/>
<dbReference type="GO" id="GO:0016787">
    <property type="term" value="F:hydrolase activity"/>
    <property type="evidence" value="ECO:0007669"/>
    <property type="project" value="UniProtKB-KW"/>
</dbReference>
<feature type="active site" evidence="3">
    <location>
        <position position="141"/>
    </location>
</feature>